<dbReference type="InterPro" id="IPR007345">
    <property type="entry name" value="Polysacch_pyruvyl_Trfase"/>
</dbReference>
<dbReference type="KEGG" id="dtx:ATSB10_23630"/>
<dbReference type="PATRIC" id="fig|445710.3.peg.2357"/>
<dbReference type="OrthoDB" id="6058856at2"/>
<keyword evidence="3" id="KW-1185">Reference proteome</keyword>
<feature type="domain" description="Polysaccharide pyruvyl transferase" evidence="1">
    <location>
        <begin position="14"/>
        <end position="333"/>
    </location>
</feature>
<dbReference type="RefSeq" id="WP_063672955.1">
    <property type="nucleotide sequence ID" value="NZ_CP014841.1"/>
</dbReference>
<accession>A0A160N2J5</accession>
<dbReference type="PANTHER" id="PTHR36836">
    <property type="entry name" value="COLANIC ACID BIOSYNTHESIS PROTEIN WCAK"/>
    <property type="match status" value="1"/>
</dbReference>
<gene>
    <name evidence="2" type="ORF">ATSB10_23630</name>
</gene>
<reference evidence="2 3" key="1">
    <citation type="submission" date="2016-02" db="EMBL/GenBank/DDBJ databases">
        <title>Complete genome sequencing and analysis of ATSB10, Dyella thiooxydans isolated from rhizosphere soil of sunflower (Helianthus annuus L.).</title>
        <authorList>
            <person name="Lee Y."/>
            <person name="Hwangbo K."/>
            <person name="Chung H."/>
            <person name="Yoo J."/>
            <person name="Kim K.Y."/>
            <person name="Sa T.M."/>
            <person name="Um Y."/>
            <person name="Madhaiyan M."/>
        </authorList>
    </citation>
    <scope>NUCLEOTIDE SEQUENCE [LARGE SCALE GENOMIC DNA]</scope>
    <source>
        <strain evidence="2 3">ATSB10</strain>
    </source>
</reference>
<dbReference type="EMBL" id="CP014841">
    <property type="protein sequence ID" value="AND69817.1"/>
    <property type="molecule type" value="Genomic_DNA"/>
</dbReference>
<evidence type="ECO:0000313" key="2">
    <source>
        <dbReference type="EMBL" id="AND69817.1"/>
    </source>
</evidence>
<organism evidence="2 3">
    <name type="scientific">Dyella thiooxydans</name>
    <dbReference type="NCBI Taxonomy" id="445710"/>
    <lineage>
        <taxon>Bacteria</taxon>
        <taxon>Pseudomonadati</taxon>
        <taxon>Pseudomonadota</taxon>
        <taxon>Gammaproteobacteria</taxon>
        <taxon>Lysobacterales</taxon>
        <taxon>Rhodanobacteraceae</taxon>
        <taxon>Dyella</taxon>
    </lineage>
</organism>
<evidence type="ECO:0000313" key="3">
    <source>
        <dbReference type="Proteomes" id="UP000077255"/>
    </source>
</evidence>
<dbReference type="STRING" id="445710.ATSB10_23630"/>
<protein>
    <recommendedName>
        <fullName evidence="1">Polysaccharide pyruvyl transferase domain-containing protein</fullName>
    </recommendedName>
</protein>
<dbReference type="Pfam" id="PF04230">
    <property type="entry name" value="PS_pyruv_trans"/>
    <property type="match status" value="1"/>
</dbReference>
<name>A0A160N2J5_9GAMM</name>
<dbReference type="Proteomes" id="UP000077255">
    <property type="component" value="Chromosome"/>
</dbReference>
<dbReference type="AlphaFoldDB" id="A0A160N2J5"/>
<proteinExistence type="predicted"/>
<sequence length="405" mass="44172">MKRFYLSGQRTFGNRGCEAIVRSTVGLLAGQFGKIEVLVPSVDIAADRAQWRDAEASGVRFVPAYLPVQARAWVQLQRLPLPLLKRAGWPFPMPDRLRRDLSSVDAVLAVGGDNYSLDYRIPSPIMALDHFAMDLGKPVMLWGGSVGPFEREPALVESMRRHLSRMRCVAVRESVSHAYLTETLELGNVIRMPDPAFTLMAEPVEVQPFWPRNSNGVLGLNVSQLIERYRRPGQDILAAVAELIRHAVTEHGLGVLLVPHVNALSGDNRGGDADYMQSLLTNLGPSVTMMPSTFNAAQSKYVIGKLRFFIGARTHATIAALSSGVPTVSIAYSIKARGINRDLFGNEDMVLPTTKVSTASLRAALGGLMDREDTLRAVLATRVGELQTGACTAAMRLADIVASRV</sequence>
<evidence type="ECO:0000259" key="1">
    <source>
        <dbReference type="Pfam" id="PF04230"/>
    </source>
</evidence>
<dbReference type="PANTHER" id="PTHR36836:SF1">
    <property type="entry name" value="COLANIC ACID BIOSYNTHESIS PROTEIN WCAK"/>
    <property type="match status" value="1"/>
</dbReference>